<dbReference type="RefSeq" id="WP_216569136.1">
    <property type="nucleotide sequence ID" value="NZ_JAHLOQ010000013.1"/>
</dbReference>
<keyword evidence="1" id="KW-0285">Flavoprotein</keyword>
<accession>A0ABS6DXL6</accession>
<evidence type="ECO:0000256" key="2">
    <source>
        <dbReference type="ARBA" id="ARBA00022643"/>
    </source>
</evidence>
<dbReference type="InterPro" id="IPR051796">
    <property type="entry name" value="ISF_SsuE-like"/>
</dbReference>
<evidence type="ECO:0000313" key="4">
    <source>
        <dbReference type="EMBL" id="MBU5336001.1"/>
    </source>
</evidence>
<sequence length="176" mass="19544">MKIVVLNGSPRRHGNTEIMAETFKEGAEKNNHTVKILNVASMDIKGCQACKYCYSHGGKCVIDDDMKNVFDELKDADMVVFASPVYWFDISAQLKLVIDRLYAGGSTGFNFNKTALLLNAGADHVFTAAIAQYKSMTSYLKWEDMGIITVPNMEKKGSMTSCPQLDEIRKLGESLK</sequence>
<gene>
    <name evidence="4" type="ORF">KQI20_06075</name>
</gene>
<dbReference type="PANTHER" id="PTHR43278">
    <property type="entry name" value="NAD(P)H-DEPENDENT FMN-CONTAINING OXIDOREDUCTASE YWQN-RELATED"/>
    <property type="match status" value="1"/>
</dbReference>
<feature type="domain" description="NADPH-dependent FMN reductase-like" evidence="3">
    <location>
        <begin position="1"/>
        <end position="142"/>
    </location>
</feature>
<dbReference type="Proteomes" id="UP001196301">
    <property type="component" value="Unassembled WGS sequence"/>
</dbReference>
<keyword evidence="5" id="KW-1185">Reference proteome</keyword>
<comment type="caution">
    <text evidence="4">The sequence shown here is derived from an EMBL/GenBank/DDBJ whole genome shotgun (WGS) entry which is preliminary data.</text>
</comment>
<dbReference type="EMBL" id="JAHLOQ010000013">
    <property type="protein sequence ID" value="MBU5336001.1"/>
    <property type="molecule type" value="Genomic_DNA"/>
</dbReference>
<dbReference type="Pfam" id="PF03358">
    <property type="entry name" value="FMN_red"/>
    <property type="match status" value="1"/>
</dbReference>
<keyword evidence="2" id="KW-0288">FMN</keyword>
<evidence type="ECO:0000259" key="3">
    <source>
        <dbReference type="Pfam" id="PF03358"/>
    </source>
</evidence>
<evidence type="ECO:0000313" key="5">
    <source>
        <dbReference type="Proteomes" id="UP001196301"/>
    </source>
</evidence>
<evidence type="ECO:0000256" key="1">
    <source>
        <dbReference type="ARBA" id="ARBA00022630"/>
    </source>
</evidence>
<organism evidence="4 5">
    <name type="scientific">Intestinibacter bartlettii</name>
    <dbReference type="NCBI Taxonomy" id="261299"/>
    <lineage>
        <taxon>Bacteria</taxon>
        <taxon>Bacillati</taxon>
        <taxon>Bacillota</taxon>
        <taxon>Clostridia</taxon>
        <taxon>Peptostreptococcales</taxon>
        <taxon>Peptostreptococcaceae</taxon>
        <taxon>Intestinibacter</taxon>
    </lineage>
</organism>
<proteinExistence type="predicted"/>
<name>A0ABS6DXL6_9FIRM</name>
<protein>
    <submittedName>
        <fullName evidence="4">Flavodoxin family protein</fullName>
    </submittedName>
</protein>
<reference evidence="4 5" key="1">
    <citation type="submission" date="2021-06" db="EMBL/GenBank/DDBJ databases">
        <authorList>
            <person name="Sun Q."/>
            <person name="Li D."/>
        </authorList>
    </citation>
    <scope>NUCLEOTIDE SEQUENCE [LARGE SCALE GENOMIC DNA]</scope>
    <source>
        <strain evidence="4 5">N19</strain>
    </source>
</reference>
<dbReference type="InterPro" id="IPR005025">
    <property type="entry name" value="FMN_Rdtase-like_dom"/>
</dbReference>
<dbReference type="PANTHER" id="PTHR43278:SF4">
    <property type="entry name" value="NAD(P)H-DEPENDENT FMN-CONTAINING OXIDOREDUCTASE YWQN-RELATED"/>
    <property type="match status" value="1"/>
</dbReference>